<dbReference type="SUPFAM" id="SSF55073">
    <property type="entry name" value="Nucleotide cyclase"/>
    <property type="match status" value="1"/>
</dbReference>
<dbReference type="PROSITE" id="PS50887">
    <property type="entry name" value="GGDEF"/>
    <property type="match status" value="1"/>
</dbReference>
<dbReference type="Gene3D" id="3.30.450.20">
    <property type="entry name" value="PAS domain"/>
    <property type="match status" value="2"/>
</dbReference>
<organism evidence="6 7">
    <name type="scientific">Aliarcobacter butzleri L355</name>
    <dbReference type="NCBI Taxonomy" id="1447263"/>
    <lineage>
        <taxon>Bacteria</taxon>
        <taxon>Pseudomonadati</taxon>
        <taxon>Campylobacterota</taxon>
        <taxon>Epsilonproteobacteria</taxon>
        <taxon>Campylobacterales</taxon>
        <taxon>Arcobacteraceae</taxon>
        <taxon>Aliarcobacter</taxon>
    </lineage>
</organism>
<dbReference type="InterPro" id="IPR035919">
    <property type="entry name" value="EAL_sf"/>
</dbReference>
<dbReference type="PROSITE" id="PS50113">
    <property type="entry name" value="PAC"/>
    <property type="match status" value="1"/>
</dbReference>
<evidence type="ECO:0000259" key="5">
    <source>
        <dbReference type="PROSITE" id="PS50887"/>
    </source>
</evidence>
<dbReference type="NCBIfam" id="TIGR00254">
    <property type="entry name" value="GGDEF"/>
    <property type="match status" value="1"/>
</dbReference>
<dbReference type="SMART" id="SM00052">
    <property type="entry name" value="EAL"/>
    <property type="match status" value="1"/>
</dbReference>
<dbReference type="InterPro" id="IPR018222">
    <property type="entry name" value="Nuclear_transport_factor_2_euk"/>
</dbReference>
<dbReference type="InterPro" id="IPR001633">
    <property type="entry name" value="EAL_dom"/>
</dbReference>
<dbReference type="SMART" id="SM00086">
    <property type="entry name" value="PAC"/>
    <property type="match status" value="1"/>
</dbReference>
<feature type="domain" description="PAS" evidence="1">
    <location>
        <begin position="185"/>
        <end position="236"/>
    </location>
</feature>
<dbReference type="InterPro" id="IPR000160">
    <property type="entry name" value="GGDEF_dom"/>
</dbReference>
<protein>
    <recommendedName>
        <fullName evidence="8">Diguanylate cyclase</fullName>
    </recommendedName>
</protein>
<dbReference type="Pfam" id="PF13426">
    <property type="entry name" value="PAS_9"/>
    <property type="match status" value="1"/>
</dbReference>
<dbReference type="CDD" id="cd01949">
    <property type="entry name" value="GGDEF"/>
    <property type="match status" value="1"/>
</dbReference>
<dbReference type="SMART" id="SM00091">
    <property type="entry name" value="PAS"/>
    <property type="match status" value="1"/>
</dbReference>
<sequence length="696" mass="81792">MFENNYFYKNIFEFCDDPIIIFDKDYFIECNNSAVGTLGLSSRNDIKSMHHSQISPLYQADNQISSIKFQNFLNECLEKDFIKFEWLHRTIKNENFYVEVFLKKIIFQGREVFFAKWKKLDEIKRLEKELEKQNILISQKREYIHKINEIIENNDVDKEKLLDTLFLLNEYKNAIDESSIVSKANNKGIITFVNDRFCEISGYEKEELIGKSHNIIRHPSMTKEFFKNMWKTLLNKEVFRGVITNKRKNGEPYYVNTTIIPIMDNNNNISEYIAIRHDITQLFEKEKIIQEQFLDELTSLDNRQKLLRDLKTLINPKIAIINIDKFRNINDFYGFEIGDLLLKEFAKNLLKYKSTNLNIYRISNDIFVFLAFGNFSLNELKKVCNTLLKNVNFEPIHINENNFYLTISIGVACTCSNEIISDNLLTRAEFALRVAKENNKNILFLDENMNIYDRLKDNRQLIKNLRNALLKDKLLVYGQKIVNNKTNEIKYETLMRIELEDGTILSPSKFLEPSKKAKLYLSMTRKLVKKACTYFKDSNIEFTLNLTLEDLKDNYTMNFIFNTISKTKTAKQITFEIVESEGIEEFQEVNNFIKNAKKLGCKIAIDDFGTGYSNFEYTIKLDIDIIKIDGSLIKNIHLDKNLELTVETIVTFAKALNIKTVAEFVHNEEVYECVKNLGIDYSQGYYLHEPEELILK</sequence>
<dbReference type="EMBL" id="JAIW01000050">
    <property type="protein sequence ID" value="KLE09171.1"/>
    <property type="molecule type" value="Genomic_DNA"/>
</dbReference>
<dbReference type="InterPro" id="IPR029787">
    <property type="entry name" value="Nucleotide_cyclase"/>
</dbReference>
<dbReference type="InterPro" id="IPR043128">
    <property type="entry name" value="Rev_trsase/Diguanyl_cyclase"/>
</dbReference>
<dbReference type="AlphaFoldDB" id="A0A0G9KRV4"/>
<dbReference type="CDD" id="cd01948">
    <property type="entry name" value="EAL"/>
    <property type="match status" value="1"/>
</dbReference>
<dbReference type="PROSITE" id="PS50112">
    <property type="entry name" value="PAS"/>
    <property type="match status" value="1"/>
</dbReference>
<feature type="domain" description="EAL" evidence="4">
    <location>
        <begin position="458"/>
        <end position="696"/>
    </location>
</feature>
<dbReference type="InterPro" id="IPR035965">
    <property type="entry name" value="PAS-like_dom_sf"/>
</dbReference>
<dbReference type="PROSITE" id="PS50177">
    <property type="entry name" value="NTF2_DOMAIN"/>
    <property type="match status" value="1"/>
</dbReference>
<comment type="caution">
    <text evidence="6">The sequence shown here is derived from an EMBL/GenBank/DDBJ whole genome shotgun (WGS) entry which is preliminary data.</text>
</comment>
<proteinExistence type="predicted"/>
<dbReference type="PANTHER" id="PTHR33121:SF71">
    <property type="entry name" value="OXYGEN SENSOR PROTEIN DOSP"/>
    <property type="match status" value="1"/>
</dbReference>
<evidence type="ECO:0000259" key="3">
    <source>
        <dbReference type="PROSITE" id="PS50177"/>
    </source>
</evidence>
<dbReference type="PANTHER" id="PTHR33121">
    <property type="entry name" value="CYCLIC DI-GMP PHOSPHODIESTERASE PDEF"/>
    <property type="match status" value="1"/>
</dbReference>
<dbReference type="Pfam" id="PF00990">
    <property type="entry name" value="GGDEF"/>
    <property type="match status" value="1"/>
</dbReference>
<dbReference type="PROSITE" id="PS50883">
    <property type="entry name" value="EAL"/>
    <property type="match status" value="1"/>
</dbReference>
<dbReference type="InterPro" id="IPR000700">
    <property type="entry name" value="PAS-assoc_C"/>
</dbReference>
<dbReference type="NCBIfam" id="TIGR00229">
    <property type="entry name" value="sensory_box"/>
    <property type="match status" value="1"/>
</dbReference>
<dbReference type="InterPro" id="IPR000014">
    <property type="entry name" value="PAS"/>
</dbReference>
<gene>
    <name evidence="6" type="ORF">AF80_07130</name>
</gene>
<evidence type="ECO:0000313" key="6">
    <source>
        <dbReference type="EMBL" id="KLE09171.1"/>
    </source>
</evidence>
<dbReference type="GO" id="GO:0071111">
    <property type="term" value="F:cyclic-guanylate-specific phosphodiesterase activity"/>
    <property type="evidence" value="ECO:0007669"/>
    <property type="project" value="InterPro"/>
</dbReference>
<feature type="domain" description="PAC" evidence="2">
    <location>
        <begin position="236"/>
        <end position="291"/>
    </location>
</feature>
<dbReference type="SUPFAM" id="SSF55785">
    <property type="entry name" value="PYP-like sensor domain (PAS domain)"/>
    <property type="match status" value="2"/>
</dbReference>
<reference evidence="6 7" key="1">
    <citation type="submission" date="2014-01" db="EMBL/GenBank/DDBJ databases">
        <title>Development of a Comparative Genomic Fingerprinting Assay for High Resolution Genotyping of Arcobacter butzleri.</title>
        <authorList>
            <person name="Webb A.L."/>
            <person name="Inglis G.D."/>
            <person name="Kruczkiewicz P."/>
            <person name="Selinger L.B."/>
            <person name="Taboada E.N."/>
        </authorList>
    </citation>
    <scope>NUCLEOTIDE SEQUENCE [LARGE SCALE GENOMIC DNA]</scope>
    <source>
        <strain evidence="6 7">L355</strain>
    </source>
</reference>
<feature type="domain" description="GGDEF" evidence="5">
    <location>
        <begin position="314"/>
        <end position="448"/>
    </location>
</feature>
<accession>A0A0G9KRV4</accession>
<dbReference type="PATRIC" id="fig|1447263.3.peg.1393"/>
<dbReference type="InterPro" id="IPR050706">
    <property type="entry name" value="Cyclic-di-GMP_PDE-like"/>
</dbReference>
<evidence type="ECO:0000313" key="7">
    <source>
        <dbReference type="Proteomes" id="UP000035154"/>
    </source>
</evidence>
<dbReference type="CDD" id="cd00130">
    <property type="entry name" value="PAS"/>
    <property type="match status" value="1"/>
</dbReference>
<dbReference type="Pfam" id="PF13188">
    <property type="entry name" value="PAS_8"/>
    <property type="match status" value="1"/>
</dbReference>
<dbReference type="SUPFAM" id="SSF141868">
    <property type="entry name" value="EAL domain-like"/>
    <property type="match status" value="1"/>
</dbReference>
<dbReference type="Pfam" id="PF00563">
    <property type="entry name" value="EAL"/>
    <property type="match status" value="1"/>
</dbReference>
<name>A0A0G9KRV4_9BACT</name>
<feature type="domain" description="NTF2" evidence="3">
    <location>
        <begin position="221"/>
        <end position="369"/>
    </location>
</feature>
<dbReference type="InterPro" id="IPR001610">
    <property type="entry name" value="PAC"/>
</dbReference>
<evidence type="ECO:0000259" key="4">
    <source>
        <dbReference type="PROSITE" id="PS50883"/>
    </source>
</evidence>
<evidence type="ECO:0000259" key="1">
    <source>
        <dbReference type="PROSITE" id="PS50112"/>
    </source>
</evidence>
<dbReference type="SMART" id="SM00267">
    <property type="entry name" value="GGDEF"/>
    <property type="match status" value="1"/>
</dbReference>
<evidence type="ECO:0008006" key="8">
    <source>
        <dbReference type="Google" id="ProtNLM"/>
    </source>
</evidence>
<evidence type="ECO:0000259" key="2">
    <source>
        <dbReference type="PROSITE" id="PS50113"/>
    </source>
</evidence>
<dbReference type="Gene3D" id="3.30.70.270">
    <property type="match status" value="1"/>
</dbReference>
<dbReference type="Gene3D" id="3.20.20.450">
    <property type="entry name" value="EAL domain"/>
    <property type="match status" value="1"/>
</dbReference>
<dbReference type="Proteomes" id="UP000035154">
    <property type="component" value="Unassembled WGS sequence"/>
</dbReference>
<dbReference type="RefSeq" id="WP_052943093.1">
    <property type="nucleotide sequence ID" value="NZ_JAIW01000050.1"/>
</dbReference>